<organism evidence="3 4">
    <name type="scientific">Cohnella kolymensis</name>
    <dbReference type="NCBI Taxonomy" id="1590652"/>
    <lineage>
        <taxon>Bacteria</taxon>
        <taxon>Bacillati</taxon>
        <taxon>Bacillota</taxon>
        <taxon>Bacilli</taxon>
        <taxon>Bacillales</taxon>
        <taxon>Paenibacillaceae</taxon>
        <taxon>Cohnella</taxon>
    </lineage>
</organism>
<comment type="caution">
    <text evidence="3">The sequence shown here is derived from an EMBL/GenBank/DDBJ whole genome shotgun (WGS) entry which is preliminary data.</text>
</comment>
<dbReference type="InterPro" id="IPR011856">
    <property type="entry name" value="tRNA_endonuc-like_dom_sf"/>
</dbReference>
<dbReference type="CDD" id="cd20736">
    <property type="entry name" value="PoNe_Nuclease"/>
    <property type="match status" value="1"/>
</dbReference>
<dbReference type="InterPro" id="IPR011335">
    <property type="entry name" value="Restrct_endonuc-II-like"/>
</dbReference>
<evidence type="ECO:0000256" key="2">
    <source>
        <dbReference type="HAMAP-Rule" id="MF_00048"/>
    </source>
</evidence>
<keyword evidence="3" id="KW-0255">Endonuclease</keyword>
<dbReference type="Pfam" id="PF02021">
    <property type="entry name" value="UPF0102"/>
    <property type="match status" value="1"/>
</dbReference>
<evidence type="ECO:0000313" key="4">
    <source>
        <dbReference type="Proteomes" id="UP000054526"/>
    </source>
</evidence>
<reference evidence="3 4" key="1">
    <citation type="submission" date="2014-12" db="EMBL/GenBank/DDBJ databases">
        <title>Draft genome sequence of Cohnella kolymensis strain B-2846.</title>
        <authorList>
            <person name="Karlyshev A.V."/>
            <person name="Kudryashova E.B."/>
        </authorList>
    </citation>
    <scope>NUCLEOTIDE SEQUENCE [LARGE SCALE GENOMIC DNA]</scope>
    <source>
        <strain evidence="3 4">VKM B-2846</strain>
    </source>
</reference>
<dbReference type="EMBL" id="JXAL01000023">
    <property type="protein sequence ID" value="KIL35273.1"/>
    <property type="molecule type" value="Genomic_DNA"/>
</dbReference>
<dbReference type="NCBIfam" id="NF009154">
    <property type="entry name" value="PRK12497.3-3"/>
    <property type="match status" value="1"/>
</dbReference>
<proteinExistence type="inferred from homology"/>
<keyword evidence="3" id="KW-0378">Hydrolase</keyword>
<keyword evidence="4" id="KW-1185">Reference proteome</keyword>
<dbReference type="NCBIfam" id="TIGR00252">
    <property type="entry name" value="YraN family protein"/>
    <property type="match status" value="1"/>
</dbReference>
<evidence type="ECO:0000256" key="1">
    <source>
        <dbReference type="ARBA" id="ARBA00006738"/>
    </source>
</evidence>
<dbReference type="GO" id="GO:0004519">
    <property type="term" value="F:endonuclease activity"/>
    <property type="evidence" value="ECO:0007669"/>
    <property type="project" value="UniProtKB-KW"/>
</dbReference>
<dbReference type="InterPro" id="IPR003509">
    <property type="entry name" value="UPF0102_YraN-like"/>
</dbReference>
<dbReference type="NCBIfam" id="NF009150">
    <property type="entry name" value="PRK12497.1-3"/>
    <property type="match status" value="1"/>
</dbReference>
<dbReference type="Gene3D" id="3.40.1350.10">
    <property type="match status" value="1"/>
</dbReference>
<keyword evidence="3" id="KW-0540">Nuclease</keyword>
<evidence type="ECO:0000313" key="3">
    <source>
        <dbReference type="EMBL" id="KIL35273.1"/>
    </source>
</evidence>
<comment type="similarity">
    <text evidence="1 2">Belongs to the UPF0102 family.</text>
</comment>
<accession>A0ABR5A3K0</accession>
<dbReference type="HAMAP" id="MF_00048">
    <property type="entry name" value="UPF0102"/>
    <property type="match status" value="1"/>
</dbReference>
<dbReference type="SUPFAM" id="SSF52980">
    <property type="entry name" value="Restriction endonuclease-like"/>
    <property type="match status" value="1"/>
</dbReference>
<gene>
    <name evidence="3" type="ORF">SD71_14645</name>
</gene>
<dbReference type="RefSeq" id="WP_041064619.1">
    <property type="nucleotide sequence ID" value="NZ_JXAL01000023.1"/>
</dbReference>
<dbReference type="PANTHER" id="PTHR34039">
    <property type="entry name" value="UPF0102 PROTEIN YRAN"/>
    <property type="match status" value="1"/>
</dbReference>
<name>A0ABR5A3K0_9BACL</name>
<protein>
    <recommendedName>
        <fullName evidence="2">UPF0102 protein SD71_14645</fullName>
    </recommendedName>
</protein>
<sequence>MPLNSRSQSGPNRAAVGRAGEEAAARHLADLGYTVIERNWRCRSGEIDLIAHDGATIVFIEVRSRSNPTRFGTAVEAVNARKCRQVREVAAYYLRQQAGFERSVRFDVIAVTFLQDGISEIKHLPGAF</sequence>
<dbReference type="PANTHER" id="PTHR34039:SF1">
    <property type="entry name" value="UPF0102 PROTEIN YRAN"/>
    <property type="match status" value="1"/>
</dbReference>
<dbReference type="Proteomes" id="UP000054526">
    <property type="component" value="Unassembled WGS sequence"/>
</dbReference>